<keyword evidence="1" id="KW-0732">Signal</keyword>
<evidence type="ECO:0000256" key="1">
    <source>
        <dbReference type="SAM" id="SignalP"/>
    </source>
</evidence>
<accession>A0A4V5NXF5</accession>
<dbReference type="Proteomes" id="UP000308181">
    <property type="component" value="Unassembled WGS sequence"/>
</dbReference>
<proteinExistence type="predicted"/>
<dbReference type="OrthoDB" id="1448514at2"/>
<comment type="caution">
    <text evidence="2">The sequence shown here is derived from an EMBL/GenBank/DDBJ whole genome shotgun (WGS) entry which is preliminary data.</text>
</comment>
<dbReference type="EMBL" id="SWBP01000002">
    <property type="protein sequence ID" value="TKB99083.1"/>
    <property type="molecule type" value="Genomic_DNA"/>
</dbReference>
<protein>
    <recommendedName>
        <fullName evidence="4">DUF4890 domain-containing protein</fullName>
    </recommendedName>
</protein>
<evidence type="ECO:0000313" key="3">
    <source>
        <dbReference type="Proteomes" id="UP000308181"/>
    </source>
</evidence>
<feature type="chain" id="PRO_5021021728" description="DUF4890 domain-containing protein" evidence="1">
    <location>
        <begin position="21"/>
        <end position="119"/>
    </location>
</feature>
<evidence type="ECO:0008006" key="4">
    <source>
        <dbReference type="Google" id="ProtNLM"/>
    </source>
</evidence>
<gene>
    <name evidence="2" type="ORF">FA046_08210</name>
</gene>
<sequence length="119" mass="12661">MKKYILSIALLLAVATGTFAQQVASAEERAKWLTENSTKGITLTPEQKSKIYAIGLERANAVDALRVEAGEGKKPDAVKMKAIIQKFDAGVSSILSDEQKATLKAKAEEAKAKKAAAGK</sequence>
<reference evidence="2 3" key="1">
    <citation type="submission" date="2019-04" db="EMBL/GenBank/DDBJ databases">
        <title>Pedobacter sp. AR-3-17 sp. nov., isolated from Arctic soil.</title>
        <authorList>
            <person name="Dahal R.H."/>
            <person name="Kim D.-U."/>
        </authorList>
    </citation>
    <scope>NUCLEOTIDE SEQUENCE [LARGE SCALE GENOMIC DNA]</scope>
    <source>
        <strain evidence="2 3">AR-3-17</strain>
    </source>
</reference>
<dbReference type="RefSeq" id="WP_136825894.1">
    <property type="nucleotide sequence ID" value="NZ_SWBP01000002.1"/>
</dbReference>
<feature type="signal peptide" evidence="1">
    <location>
        <begin position="1"/>
        <end position="20"/>
    </location>
</feature>
<evidence type="ECO:0000313" key="2">
    <source>
        <dbReference type="EMBL" id="TKB99083.1"/>
    </source>
</evidence>
<name>A0A4V5NXF5_9SPHI</name>
<dbReference type="AlphaFoldDB" id="A0A4V5NXF5"/>
<organism evidence="2 3">
    <name type="scientific">Pedobacter cryophilus</name>
    <dbReference type="NCBI Taxonomy" id="2571271"/>
    <lineage>
        <taxon>Bacteria</taxon>
        <taxon>Pseudomonadati</taxon>
        <taxon>Bacteroidota</taxon>
        <taxon>Sphingobacteriia</taxon>
        <taxon>Sphingobacteriales</taxon>
        <taxon>Sphingobacteriaceae</taxon>
        <taxon>Pedobacter</taxon>
    </lineage>
</organism>
<keyword evidence="3" id="KW-1185">Reference proteome</keyword>